<keyword evidence="2" id="KW-0808">Transferase</keyword>
<accession>A0A6I3KP55</accession>
<keyword evidence="3" id="KW-1185">Reference proteome</keyword>
<evidence type="ECO:0000313" key="3">
    <source>
        <dbReference type="Proteomes" id="UP000440694"/>
    </source>
</evidence>
<dbReference type="RefSeq" id="WP_154740873.1">
    <property type="nucleotide sequence ID" value="NZ_WMBQ01000003.1"/>
</dbReference>
<dbReference type="InterPro" id="IPR029063">
    <property type="entry name" value="SAM-dependent_MTases_sf"/>
</dbReference>
<protein>
    <submittedName>
        <fullName evidence="2">FkbM family methyltransferase</fullName>
    </submittedName>
</protein>
<dbReference type="Proteomes" id="UP000440694">
    <property type="component" value="Unassembled WGS sequence"/>
</dbReference>
<feature type="domain" description="Methyltransferase FkbM" evidence="1">
    <location>
        <begin position="71"/>
        <end position="204"/>
    </location>
</feature>
<gene>
    <name evidence="2" type="ORF">GIW81_18370</name>
</gene>
<keyword evidence="2" id="KW-0489">Methyltransferase</keyword>
<comment type="caution">
    <text evidence="2">The sequence shown here is derived from an EMBL/GenBank/DDBJ whole genome shotgun (WGS) entry which is preliminary data.</text>
</comment>
<dbReference type="AlphaFoldDB" id="A0A6I3KP55"/>
<evidence type="ECO:0000313" key="2">
    <source>
        <dbReference type="EMBL" id="MTD96309.1"/>
    </source>
</evidence>
<dbReference type="EMBL" id="WMBQ01000003">
    <property type="protein sequence ID" value="MTD96309.1"/>
    <property type="molecule type" value="Genomic_DNA"/>
</dbReference>
<reference evidence="2 3" key="1">
    <citation type="submission" date="2019-11" db="EMBL/GenBank/DDBJ databases">
        <title>Identification of a novel strain.</title>
        <authorList>
            <person name="Xu Q."/>
            <person name="Wang G."/>
        </authorList>
    </citation>
    <scope>NUCLEOTIDE SEQUENCE [LARGE SCALE GENOMIC DNA]</scope>
    <source>
        <strain evidence="3">xq</strain>
    </source>
</reference>
<name>A0A6I3KP55_9HYPH</name>
<dbReference type="NCBIfam" id="TIGR01444">
    <property type="entry name" value="fkbM_fam"/>
    <property type="match status" value="1"/>
</dbReference>
<evidence type="ECO:0000259" key="1">
    <source>
        <dbReference type="Pfam" id="PF05050"/>
    </source>
</evidence>
<dbReference type="SUPFAM" id="SSF53335">
    <property type="entry name" value="S-adenosyl-L-methionine-dependent methyltransferases"/>
    <property type="match status" value="1"/>
</dbReference>
<dbReference type="Pfam" id="PF05050">
    <property type="entry name" value="Methyltransf_21"/>
    <property type="match status" value="1"/>
</dbReference>
<dbReference type="InterPro" id="IPR006342">
    <property type="entry name" value="FkbM_mtfrase"/>
</dbReference>
<proteinExistence type="predicted"/>
<dbReference type="GO" id="GO:0032259">
    <property type="term" value="P:methylation"/>
    <property type="evidence" value="ECO:0007669"/>
    <property type="project" value="UniProtKB-KW"/>
</dbReference>
<sequence length="237" mass="25878">MKLTRTARLHLNRWRGEAKVDGIRLPLSAKVISPNMEWTLAKGRYEWGEARMGARAVAPGDTVLELGSGIGFVSSYLRRNTAAGKIVCVEANPDLVPYIENVHRLNGIADTVVLNGVAQVPPFPASMPFYCRRDFWASSLEPTSAAYERAVEVPSLDLAQLLDKHKPGVLIMDIEGGELALMQIAALPHVRAIVMEVHRDTYGDAGLQQLFDLAARLGFARDPAGTAREVHTLARAA</sequence>
<dbReference type="Gene3D" id="3.40.50.150">
    <property type="entry name" value="Vaccinia Virus protein VP39"/>
    <property type="match status" value="1"/>
</dbReference>
<dbReference type="GO" id="GO:0008168">
    <property type="term" value="F:methyltransferase activity"/>
    <property type="evidence" value="ECO:0007669"/>
    <property type="project" value="UniProtKB-KW"/>
</dbReference>
<organism evidence="2 3">
    <name type="scientific">Hyphomicrobium album</name>
    <dbReference type="NCBI Taxonomy" id="2665159"/>
    <lineage>
        <taxon>Bacteria</taxon>
        <taxon>Pseudomonadati</taxon>
        <taxon>Pseudomonadota</taxon>
        <taxon>Alphaproteobacteria</taxon>
        <taxon>Hyphomicrobiales</taxon>
        <taxon>Hyphomicrobiaceae</taxon>
        <taxon>Hyphomicrobium</taxon>
    </lineage>
</organism>